<evidence type="ECO:0000313" key="8">
    <source>
        <dbReference type="EMBL" id="KAA5400946.1"/>
    </source>
</evidence>
<dbReference type="CDD" id="cd05283">
    <property type="entry name" value="CAD1"/>
    <property type="match status" value="1"/>
</dbReference>
<proteinExistence type="inferred from homology"/>
<dbReference type="InterPro" id="IPR047109">
    <property type="entry name" value="CAD-like"/>
</dbReference>
<evidence type="ECO:0000256" key="1">
    <source>
        <dbReference type="ARBA" id="ARBA00001947"/>
    </source>
</evidence>
<comment type="caution">
    <text evidence="9">The sequence shown here is derived from an EMBL/GenBank/DDBJ whole genome shotgun (WGS) entry which is preliminary data.</text>
</comment>
<organism evidence="9 10">
    <name type="scientific">Phocaeicola dorei</name>
    <dbReference type="NCBI Taxonomy" id="357276"/>
    <lineage>
        <taxon>Bacteria</taxon>
        <taxon>Pseudomonadati</taxon>
        <taxon>Bacteroidota</taxon>
        <taxon>Bacteroidia</taxon>
        <taxon>Bacteroidales</taxon>
        <taxon>Bacteroidaceae</taxon>
        <taxon>Phocaeicola</taxon>
    </lineage>
</organism>
<dbReference type="SMART" id="SM00829">
    <property type="entry name" value="PKS_ER"/>
    <property type="match status" value="1"/>
</dbReference>
<comment type="similarity">
    <text evidence="5">Belongs to the zinc-containing alcohol dehydrogenase family.</text>
</comment>
<feature type="chain" id="PRO_5043194835" evidence="6">
    <location>
        <begin position="21"/>
        <end position="382"/>
    </location>
</feature>
<dbReference type="RefSeq" id="WP_130053626.1">
    <property type="nucleotide sequence ID" value="NZ_RCXK01000001.1"/>
</dbReference>
<evidence type="ECO:0000256" key="5">
    <source>
        <dbReference type="RuleBase" id="RU361277"/>
    </source>
</evidence>
<evidence type="ECO:0000313" key="10">
    <source>
        <dbReference type="Proteomes" id="UP000441162"/>
    </source>
</evidence>
<dbReference type="Proteomes" id="UP000481616">
    <property type="component" value="Unassembled WGS sequence"/>
</dbReference>
<dbReference type="InterPro" id="IPR013154">
    <property type="entry name" value="ADH-like_N"/>
</dbReference>
<dbReference type="SUPFAM" id="SSF51735">
    <property type="entry name" value="NAD(P)-binding Rossmann-fold domains"/>
    <property type="match status" value="1"/>
</dbReference>
<dbReference type="SUPFAM" id="SSF50129">
    <property type="entry name" value="GroES-like"/>
    <property type="match status" value="1"/>
</dbReference>
<dbReference type="Gene3D" id="3.90.180.10">
    <property type="entry name" value="Medium-chain alcohol dehydrogenases, catalytic domain"/>
    <property type="match status" value="1"/>
</dbReference>
<dbReference type="EMBL" id="VVYY01000001">
    <property type="protein sequence ID" value="KAA5400946.1"/>
    <property type="molecule type" value="Genomic_DNA"/>
</dbReference>
<keyword evidence="3 5" id="KW-0862">Zinc</keyword>
<evidence type="ECO:0000256" key="4">
    <source>
        <dbReference type="ARBA" id="ARBA00023002"/>
    </source>
</evidence>
<sequence>MKRILFAVIVSVLSMGTVQAQDTDRIPSKGFAVDSAEGHFHPYEFTRHAIGDNDILIETMYAGICHSDLHAAWDEHRSHGIPGIYPMVPGHEIAGRVVKVGKNVTNFKVGDYAGVGCMVNSCGHCTFCEMDKEQFCENSTTFTYSSIDRYHDNEPAMGGYSNNIVVSERFAIKIPENADMKRVAPLLCAGVTTWSPIHFSKVKKGDKVAVAGYGGLGHMAVQYLVALGADVTIFDITEEKRADAFRMGAKRYVNVNNAEEMKGHNNSFDFIISTIPANYSPLMYARMLKYGKGEMAIVGLPETATVNVADLALGGAANRKIYGSLIGGIKETQEMIDYSVAHNIYPEVEIINAEAVEIDKAYRNVQDGKVKFRYVIDMSTLK</sequence>
<dbReference type="InterPro" id="IPR020843">
    <property type="entry name" value="ER"/>
</dbReference>
<dbReference type="Pfam" id="PF08240">
    <property type="entry name" value="ADH_N"/>
    <property type="match status" value="1"/>
</dbReference>
<dbReference type="Gene3D" id="3.40.50.720">
    <property type="entry name" value="NAD(P)-binding Rossmann-like Domain"/>
    <property type="match status" value="1"/>
</dbReference>
<dbReference type="FunFam" id="3.40.50.720:FF:000473">
    <property type="entry name" value="NADP-dependent alcohol dehydrogenase"/>
    <property type="match status" value="1"/>
</dbReference>
<dbReference type="InterPro" id="IPR011032">
    <property type="entry name" value="GroES-like_sf"/>
</dbReference>
<dbReference type="InterPro" id="IPR036291">
    <property type="entry name" value="NAD(P)-bd_dom_sf"/>
</dbReference>
<dbReference type="AlphaFoldDB" id="A0A4Q5HYX4"/>
<evidence type="ECO:0000313" key="9">
    <source>
        <dbReference type="EMBL" id="KAA5405132.1"/>
    </source>
</evidence>
<dbReference type="PROSITE" id="PS00059">
    <property type="entry name" value="ADH_ZINC"/>
    <property type="match status" value="1"/>
</dbReference>
<evidence type="ECO:0000256" key="6">
    <source>
        <dbReference type="SAM" id="SignalP"/>
    </source>
</evidence>
<protein>
    <submittedName>
        <fullName evidence="9">NAD(P)-dependent alcohol dehydrogenase</fullName>
    </submittedName>
</protein>
<evidence type="ECO:0000256" key="3">
    <source>
        <dbReference type="ARBA" id="ARBA00022833"/>
    </source>
</evidence>
<dbReference type="Proteomes" id="UP000441162">
    <property type="component" value="Unassembled WGS sequence"/>
</dbReference>
<keyword evidence="4" id="KW-0560">Oxidoreductase</keyword>
<gene>
    <name evidence="9" type="ORF">F2Y51_11710</name>
    <name evidence="8" type="ORF">F2Y58_01905</name>
</gene>
<keyword evidence="2 5" id="KW-0479">Metal-binding</keyword>
<name>A0A4Q5HYX4_9BACT</name>
<dbReference type="InterPro" id="IPR013149">
    <property type="entry name" value="ADH-like_C"/>
</dbReference>
<keyword evidence="6" id="KW-0732">Signal</keyword>
<dbReference type="InterPro" id="IPR002328">
    <property type="entry name" value="ADH_Zn_CS"/>
</dbReference>
<evidence type="ECO:0000313" key="11">
    <source>
        <dbReference type="Proteomes" id="UP000481616"/>
    </source>
</evidence>
<feature type="signal peptide" evidence="6">
    <location>
        <begin position="1"/>
        <end position="20"/>
    </location>
</feature>
<dbReference type="GO" id="GO:0008270">
    <property type="term" value="F:zinc ion binding"/>
    <property type="evidence" value="ECO:0007669"/>
    <property type="project" value="InterPro"/>
</dbReference>
<dbReference type="EMBL" id="VVZA01000008">
    <property type="protein sequence ID" value="KAA5405132.1"/>
    <property type="molecule type" value="Genomic_DNA"/>
</dbReference>
<dbReference type="Pfam" id="PF00107">
    <property type="entry name" value="ADH_zinc_N"/>
    <property type="match status" value="1"/>
</dbReference>
<comment type="cofactor">
    <cofactor evidence="1 5">
        <name>Zn(2+)</name>
        <dbReference type="ChEBI" id="CHEBI:29105"/>
    </cofactor>
</comment>
<evidence type="ECO:0000256" key="2">
    <source>
        <dbReference type="ARBA" id="ARBA00022723"/>
    </source>
</evidence>
<feature type="domain" description="Enoyl reductase (ER)" evidence="7">
    <location>
        <begin position="38"/>
        <end position="376"/>
    </location>
</feature>
<evidence type="ECO:0000259" key="7">
    <source>
        <dbReference type="SMART" id="SM00829"/>
    </source>
</evidence>
<dbReference type="PANTHER" id="PTHR42683">
    <property type="entry name" value="ALDEHYDE REDUCTASE"/>
    <property type="match status" value="1"/>
</dbReference>
<accession>A0A4Q5HYX4</accession>
<dbReference type="GO" id="GO:0016616">
    <property type="term" value="F:oxidoreductase activity, acting on the CH-OH group of donors, NAD or NADP as acceptor"/>
    <property type="evidence" value="ECO:0007669"/>
    <property type="project" value="InterPro"/>
</dbReference>
<reference evidence="10 11" key="1">
    <citation type="journal article" date="2019" name="Nat. Med.">
        <title>A library of human gut bacterial isolates paired with longitudinal multiomics data enables mechanistic microbiome research.</title>
        <authorList>
            <person name="Poyet M."/>
            <person name="Groussin M."/>
            <person name="Gibbons S.M."/>
            <person name="Avila-Pacheco J."/>
            <person name="Jiang X."/>
            <person name="Kearney S.M."/>
            <person name="Perrotta A.R."/>
            <person name="Berdy B."/>
            <person name="Zhao S."/>
            <person name="Lieberman T.D."/>
            <person name="Swanson P.K."/>
            <person name="Smith M."/>
            <person name="Roesemann S."/>
            <person name="Alexander J.E."/>
            <person name="Rich S.A."/>
            <person name="Livny J."/>
            <person name="Vlamakis H."/>
            <person name="Clish C."/>
            <person name="Bullock K."/>
            <person name="Deik A."/>
            <person name="Scott J."/>
            <person name="Pierce K.A."/>
            <person name="Xavier R.J."/>
            <person name="Alm E.J."/>
        </authorList>
    </citation>
    <scope>NUCLEOTIDE SEQUENCE [LARGE SCALE GENOMIC DNA]</scope>
    <source>
        <strain evidence="8 11">BIOML-A1</strain>
        <strain evidence="9 10">BIOML-A4</strain>
    </source>
</reference>